<dbReference type="InterPro" id="IPR036779">
    <property type="entry name" value="LysM_dom_sf"/>
</dbReference>
<keyword evidence="2" id="KW-0732">Signal</keyword>
<sequence length="378" mass="42354">MFRHIITLLVFCCLTCCLITKATADEVQLQANHPERYVVVKGDTLWDISAKFLKDPWQWPKVWKMNKAEIKNPNLIYPGDVVVLDMSSGQPQLSVLRETVTLNPGVVEEPLEKEAIKTIAPNVIAPFLTQPLMIDQGDFQNNPRIIAGPENRVVYANGSKVYTTEIKSEDGLFWHVYRPGKILVDPITSETLGIEAIYLGDARVTKFGEPTSVEIVRTKEEMHKDDKLIKVDDKLLDRFVPRAPDSNIEGVVMNIYGGFGEAGLNRVISINRGTKDGLEVGHVLAINRAGKYVSKDPNKKTTNEKFNMPALKPADTENKTKTATLTNDEKEKANPDLVRLPDERIGLLMIFRTFERVSYGLIMQASQPVNVLDVVKTP</sequence>
<gene>
    <name evidence="4" type="ORF">ZMTM_01560</name>
</gene>
<dbReference type="Gene3D" id="3.10.350.10">
    <property type="entry name" value="LysM domain"/>
    <property type="match status" value="1"/>
</dbReference>
<organism evidence="4 5">
    <name type="scientific">Methyloradius palustris</name>
    <dbReference type="NCBI Taxonomy" id="2778876"/>
    <lineage>
        <taxon>Bacteria</taxon>
        <taxon>Pseudomonadati</taxon>
        <taxon>Pseudomonadota</taxon>
        <taxon>Betaproteobacteria</taxon>
        <taxon>Nitrosomonadales</taxon>
        <taxon>Methylophilaceae</taxon>
        <taxon>Methyloradius</taxon>
    </lineage>
</organism>
<evidence type="ECO:0000259" key="3">
    <source>
        <dbReference type="PROSITE" id="PS51782"/>
    </source>
</evidence>
<dbReference type="EMBL" id="AP024110">
    <property type="protein sequence ID" value="BCM23897.1"/>
    <property type="molecule type" value="Genomic_DNA"/>
</dbReference>
<dbReference type="RefSeq" id="WP_221764473.1">
    <property type="nucleotide sequence ID" value="NZ_AP024110.1"/>
</dbReference>
<evidence type="ECO:0000313" key="5">
    <source>
        <dbReference type="Proteomes" id="UP000826722"/>
    </source>
</evidence>
<feature type="region of interest" description="Disordered" evidence="1">
    <location>
        <begin position="295"/>
        <end position="318"/>
    </location>
</feature>
<accession>A0A8D5FXM6</accession>
<proteinExistence type="predicted"/>
<evidence type="ECO:0000313" key="4">
    <source>
        <dbReference type="EMBL" id="BCM23897.1"/>
    </source>
</evidence>
<dbReference type="Pfam" id="PF01476">
    <property type="entry name" value="LysM"/>
    <property type="match status" value="1"/>
</dbReference>
<dbReference type="CDD" id="cd00118">
    <property type="entry name" value="LysM"/>
    <property type="match status" value="1"/>
</dbReference>
<dbReference type="Proteomes" id="UP000826722">
    <property type="component" value="Chromosome"/>
</dbReference>
<evidence type="ECO:0000256" key="1">
    <source>
        <dbReference type="SAM" id="MobiDB-lite"/>
    </source>
</evidence>
<feature type="signal peptide" evidence="2">
    <location>
        <begin position="1"/>
        <end position="24"/>
    </location>
</feature>
<dbReference type="PANTHER" id="PTHR34700">
    <property type="entry name" value="POTASSIUM BINDING PROTEIN KBP"/>
    <property type="match status" value="1"/>
</dbReference>
<dbReference type="InterPro" id="IPR052196">
    <property type="entry name" value="Bact_Kbp"/>
</dbReference>
<dbReference type="PANTHER" id="PTHR34700:SF4">
    <property type="entry name" value="PHAGE-LIKE ELEMENT PBSX PROTEIN XKDP"/>
    <property type="match status" value="1"/>
</dbReference>
<feature type="chain" id="PRO_5034911804" description="LysM domain-containing protein" evidence="2">
    <location>
        <begin position="25"/>
        <end position="378"/>
    </location>
</feature>
<dbReference type="AlphaFoldDB" id="A0A8D5FXM6"/>
<dbReference type="SUPFAM" id="SSF54106">
    <property type="entry name" value="LysM domain"/>
    <property type="match status" value="1"/>
</dbReference>
<evidence type="ECO:0000256" key="2">
    <source>
        <dbReference type="SAM" id="SignalP"/>
    </source>
</evidence>
<dbReference type="InterPro" id="IPR018392">
    <property type="entry name" value="LysM"/>
</dbReference>
<feature type="domain" description="LysM" evidence="3">
    <location>
        <begin position="35"/>
        <end position="84"/>
    </location>
</feature>
<dbReference type="SMART" id="SM00257">
    <property type="entry name" value="LysM"/>
    <property type="match status" value="1"/>
</dbReference>
<protein>
    <recommendedName>
        <fullName evidence="3">LysM domain-containing protein</fullName>
    </recommendedName>
</protein>
<keyword evidence="5" id="KW-1185">Reference proteome</keyword>
<reference evidence="4" key="1">
    <citation type="journal article" date="2021" name="Arch. Microbiol.">
        <title>Methyloradius palustris gen. nov., sp. nov., a methanol-oxidizing bacterium isolated from snow.</title>
        <authorList>
            <person name="Miyadera T."/>
            <person name="Kojima H."/>
            <person name="Fukui M."/>
        </authorList>
    </citation>
    <scope>NUCLEOTIDE SEQUENCE</scope>
    <source>
        <strain evidence="4">Zm11</strain>
    </source>
</reference>
<dbReference type="PROSITE" id="PS51782">
    <property type="entry name" value="LYSM"/>
    <property type="match status" value="1"/>
</dbReference>
<name>A0A8D5FXM6_9PROT</name>
<dbReference type="KEGG" id="mpau:ZMTM_01560"/>